<dbReference type="Proteomes" id="UP000604161">
    <property type="component" value="Unassembled WGS sequence"/>
</dbReference>
<dbReference type="InterPro" id="IPR029056">
    <property type="entry name" value="Ribokinase-like"/>
</dbReference>
<keyword evidence="5 9" id="KW-0784">Thiamine biosynthesis</keyword>
<feature type="binding site" evidence="9">
    <location>
        <begin position="403"/>
        <end position="405"/>
    </location>
    <ligand>
        <name>2-[(2R,5Z)-2-carboxy-4-methylthiazol-5(2H)-ylidene]ethyl phosphate</name>
        <dbReference type="ChEBI" id="CHEBI:62899"/>
    </ligand>
</feature>
<dbReference type="InterPro" id="IPR036206">
    <property type="entry name" value="ThiamineP_synth_sf"/>
</dbReference>
<dbReference type="Gene3D" id="3.20.20.70">
    <property type="entry name" value="Aldolase class I"/>
    <property type="match status" value="1"/>
</dbReference>
<dbReference type="SUPFAM" id="SSF53613">
    <property type="entry name" value="Ribokinase-like"/>
    <property type="match status" value="1"/>
</dbReference>
<dbReference type="InterPro" id="IPR013749">
    <property type="entry name" value="PM/HMP-P_kinase-1"/>
</dbReference>
<dbReference type="HAMAP" id="MF_00097">
    <property type="entry name" value="TMP_synthase"/>
    <property type="match status" value="1"/>
</dbReference>
<dbReference type="Gene3D" id="3.40.1190.20">
    <property type="match status" value="1"/>
</dbReference>
<feature type="binding site" evidence="9">
    <location>
        <position position="358"/>
    </location>
    <ligand>
        <name>Mg(2+)</name>
        <dbReference type="ChEBI" id="CHEBI:18420"/>
    </ligand>
</feature>
<dbReference type="InterPro" id="IPR013785">
    <property type="entry name" value="Aldolase_TIM"/>
</dbReference>
<dbReference type="EMBL" id="JACYFC010000003">
    <property type="protein sequence ID" value="MBD5771726.1"/>
    <property type="molecule type" value="Genomic_DNA"/>
</dbReference>
<evidence type="ECO:0000256" key="2">
    <source>
        <dbReference type="ARBA" id="ARBA00022679"/>
    </source>
</evidence>
<reference evidence="14 15" key="1">
    <citation type="submission" date="2020-09" db="EMBL/GenBank/DDBJ databases">
        <title>Marinomonas sp. nov., isolated from the cysticercosis algae of Qingdao, China.</title>
        <authorList>
            <person name="Sun X."/>
        </authorList>
    </citation>
    <scope>NUCLEOTIDE SEQUENCE [LARGE SCALE GENOMIC DNA]</scope>
    <source>
        <strain evidence="14 15">SM2066</strain>
    </source>
</reference>
<feature type="binding site" evidence="9">
    <location>
        <position position="436"/>
    </location>
    <ligand>
        <name>2-[(2R,5Z)-2-carboxy-4-methylthiazol-5(2H)-ylidene]ethyl phosphate</name>
        <dbReference type="ChEBI" id="CHEBI:62899"/>
    </ligand>
</feature>
<dbReference type="NCBIfam" id="NF002904">
    <property type="entry name" value="PRK03512.1"/>
    <property type="match status" value="1"/>
</dbReference>
<evidence type="ECO:0000256" key="5">
    <source>
        <dbReference type="ARBA" id="ARBA00022977"/>
    </source>
</evidence>
<comment type="pathway">
    <text evidence="1 9 11">Cofactor biosynthesis; thiamine diphosphate biosynthesis; thiamine phosphate from 4-amino-2-methyl-5-diphosphomethylpyrimidine and 4-methyl-5-(2-phosphoethyl)-thiazole: step 1/1.</text>
</comment>
<dbReference type="CDD" id="cd00564">
    <property type="entry name" value="TMP_TenI"/>
    <property type="match status" value="1"/>
</dbReference>
<dbReference type="PANTHER" id="PTHR20857:SF15">
    <property type="entry name" value="THIAMINE-PHOSPHATE SYNTHASE"/>
    <property type="match status" value="1"/>
</dbReference>
<sequence>MSKKLPLILNVCDPGLTSNSKNQTKNQIFHNLSSHAKTVSTDMFNTQWHALLGNYCPDVVYFSVLPSSKVNIESLKEMKNHYPNLLVVFTFTFSDETEANIFSENILPYIDIVTSNMIDINALVGASVDSKITELHLLLKMKHSSLSCHWLIQDGDFSVDTWTNWLLDQDSIVGFHSTYLFSDQRKKTGIQSETSDGLYSSFTCFLAHGYDVLDATTMAKAYTKSAALVGCPGWPLQIENLPLITSCINGDYSKKIQMLDSLKETGQQKTDQSFAKMDLDKMGLYPVVDTIDWLDLILKQGVKIAQLRIKNPEDPYLENKIQKAIALGEKHNAQVFINDYWQQAILFGAYGVHLGQGDLDIADLSKIQQAGLRLGISTHGYYEIARAQNIQPSYIALGHIFPTQTKDMPSQPQGLNRLNHYARLLKGKVPTVAIGGISIERFTDVAKTGVDSVAVVSAITKADNPEEVTTLLLSKFNLVKAEQTKKSVSI</sequence>
<feature type="binding site" evidence="9">
    <location>
        <begin position="306"/>
        <end position="310"/>
    </location>
    <ligand>
        <name>4-amino-2-methyl-5-(diphosphooxymethyl)pyrimidine</name>
        <dbReference type="ChEBI" id="CHEBI:57841"/>
    </ligand>
</feature>
<name>A0ABR8P0B1_9GAMM</name>
<gene>
    <name evidence="9 14" type="primary">thiE</name>
    <name evidence="14" type="ORF">IF202_11745</name>
</gene>
<evidence type="ECO:0000256" key="10">
    <source>
        <dbReference type="RuleBase" id="RU003826"/>
    </source>
</evidence>
<comment type="similarity">
    <text evidence="9 10">Belongs to the thiamine-phosphate synthase family.</text>
</comment>
<dbReference type="GO" id="GO:0004789">
    <property type="term" value="F:thiamine-phosphate diphosphorylase activity"/>
    <property type="evidence" value="ECO:0007669"/>
    <property type="project" value="UniProtKB-EC"/>
</dbReference>
<keyword evidence="4 9" id="KW-0460">Magnesium</keyword>
<evidence type="ECO:0000259" key="12">
    <source>
        <dbReference type="Pfam" id="PF02581"/>
    </source>
</evidence>
<comment type="catalytic activity">
    <reaction evidence="6 9 10">
        <text>4-methyl-5-(2-phosphooxyethyl)-thiazole + 4-amino-2-methyl-5-(diphosphooxymethyl)pyrimidine + H(+) = thiamine phosphate + diphosphate</text>
        <dbReference type="Rhea" id="RHEA:22328"/>
        <dbReference type="ChEBI" id="CHEBI:15378"/>
        <dbReference type="ChEBI" id="CHEBI:33019"/>
        <dbReference type="ChEBI" id="CHEBI:37575"/>
        <dbReference type="ChEBI" id="CHEBI:57841"/>
        <dbReference type="ChEBI" id="CHEBI:58296"/>
        <dbReference type="EC" id="2.5.1.3"/>
    </reaction>
</comment>
<dbReference type="Pfam" id="PF08543">
    <property type="entry name" value="Phos_pyr_kin"/>
    <property type="match status" value="1"/>
</dbReference>
<dbReference type="PANTHER" id="PTHR20857">
    <property type="entry name" value="THIAMINE-PHOSPHATE PYROPHOSPHORYLASE"/>
    <property type="match status" value="1"/>
</dbReference>
<feature type="binding site" evidence="9">
    <location>
        <position position="338"/>
    </location>
    <ligand>
        <name>4-amino-2-methyl-5-(diphosphooxymethyl)pyrimidine</name>
        <dbReference type="ChEBI" id="CHEBI:57841"/>
    </ligand>
</feature>
<evidence type="ECO:0000256" key="11">
    <source>
        <dbReference type="RuleBase" id="RU004253"/>
    </source>
</evidence>
<evidence type="ECO:0000256" key="3">
    <source>
        <dbReference type="ARBA" id="ARBA00022723"/>
    </source>
</evidence>
<evidence type="ECO:0000256" key="4">
    <source>
        <dbReference type="ARBA" id="ARBA00022842"/>
    </source>
</evidence>
<protein>
    <recommendedName>
        <fullName evidence="9">Thiamine-phosphate synthase</fullName>
        <shortName evidence="9">TP synthase</shortName>
        <shortName evidence="9">TPS</shortName>
        <ecNumber evidence="9">2.5.1.3</ecNumber>
    </recommendedName>
    <alternativeName>
        <fullName evidence="9">Thiamine-phosphate pyrophosphorylase</fullName>
        <shortName evidence="9">TMP pyrophosphorylase</shortName>
        <shortName evidence="9">TMP-PPase</shortName>
    </alternativeName>
</protein>
<dbReference type="RefSeq" id="WP_191595086.1">
    <property type="nucleotide sequence ID" value="NZ_JACYFC010000003.1"/>
</dbReference>
<feature type="binding site" evidence="9">
    <location>
        <position position="377"/>
    </location>
    <ligand>
        <name>4-amino-2-methyl-5-(diphosphooxymethyl)pyrimidine</name>
        <dbReference type="ChEBI" id="CHEBI:57841"/>
    </ligand>
</feature>
<evidence type="ECO:0000256" key="6">
    <source>
        <dbReference type="ARBA" id="ARBA00047334"/>
    </source>
</evidence>
<comment type="cofactor">
    <cofactor evidence="9">
        <name>Mg(2+)</name>
        <dbReference type="ChEBI" id="CHEBI:18420"/>
    </cofactor>
    <text evidence="9">Binds 1 Mg(2+) ion per subunit.</text>
</comment>
<keyword evidence="15" id="KW-1185">Reference proteome</keyword>
<evidence type="ECO:0000313" key="15">
    <source>
        <dbReference type="Proteomes" id="UP000604161"/>
    </source>
</evidence>
<evidence type="ECO:0000256" key="7">
    <source>
        <dbReference type="ARBA" id="ARBA00047851"/>
    </source>
</evidence>
<dbReference type="InterPro" id="IPR022998">
    <property type="entry name" value="ThiamineP_synth_TenI"/>
</dbReference>
<keyword evidence="3 9" id="KW-0479">Metal-binding</keyword>
<evidence type="ECO:0000256" key="1">
    <source>
        <dbReference type="ARBA" id="ARBA00005165"/>
    </source>
</evidence>
<proteinExistence type="inferred from homology"/>
<evidence type="ECO:0000313" key="14">
    <source>
        <dbReference type="EMBL" id="MBD5771726.1"/>
    </source>
</evidence>
<dbReference type="InterPro" id="IPR034291">
    <property type="entry name" value="TMP_synthase"/>
</dbReference>
<feature type="binding site" evidence="9">
    <location>
        <position position="339"/>
    </location>
    <ligand>
        <name>Mg(2+)</name>
        <dbReference type="ChEBI" id="CHEBI:18420"/>
    </ligand>
</feature>
<feature type="domain" description="Thiamine phosphate synthase/TenI" evidence="12">
    <location>
        <begin position="290"/>
        <end position="459"/>
    </location>
</feature>
<comment type="catalytic activity">
    <reaction evidence="7 9 10">
        <text>2-(2-carboxy-4-methylthiazol-5-yl)ethyl phosphate + 4-amino-2-methyl-5-(diphosphooxymethyl)pyrimidine + 2 H(+) = thiamine phosphate + CO2 + diphosphate</text>
        <dbReference type="Rhea" id="RHEA:47848"/>
        <dbReference type="ChEBI" id="CHEBI:15378"/>
        <dbReference type="ChEBI" id="CHEBI:16526"/>
        <dbReference type="ChEBI" id="CHEBI:33019"/>
        <dbReference type="ChEBI" id="CHEBI:37575"/>
        <dbReference type="ChEBI" id="CHEBI:57841"/>
        <dbReference type="ChEBI" id="CHEBI:62890"/>
        <dbReference type="EC" id="2.5.1.3"/>
    </reaction>
</comment>
<organism evidence="14 15">
    <name type="scientific">Marinomonas colpomeniae</name>
    <dbReference type="NCBI Taxonomy" id="2774408"/>
    <lineage>
        <taxon>Bacteria</taxon>
        <taxon>Pseudomonadati</taxon>
        <taxon>Pseudomonadota</taxon>
        <taxon>Gammaproteobacteria</taxon>
        <taxon>Oceanospirillales</taxon>
        <taxon>Oceanospirillaceae</taxon>
        <taxon>Marinomonas</taxon>
    </lineage>
</organism>
<dbReference type="SUPFAM" id="SSF51391">
    <property type="entry name" value="Thiamin phosphate synthase"/>
    <property type="match status" value="1"/>
</dbReference>
<feature type="domain" description="Pyridoxamine kinase/Phosphomethylpyrimidine kinase" evidence="13">
    <location>
        <begin position="91"/>
        <end position="227"/>
    </location>
</feature>
<dbReference type="NCBIfam" id="TIGR00693">
    <property type="entry name" value="thiE"/>
    <property type="match status" value="1"/>
</dbReference>
<evidence type="ECO:0000256" key="8">
    <source>
        <dbReference type="ARBA" id="ARBA00047883"/>
    </source>
</evidence>
<accession>A0ABR8P0B1</accession>
<evidence type="ECO:0000256" key="9">
    <source>
        <dbReference type="HAMAP-Rule" id="MF_00097"/>
    </source>
</evidence>
<comment type="catalytic activity">
    <reaction evidence="8 9 10">
        <text>2-[(2R,5Z)-2-carboxy-4-methylthiazol-5(2H)-ylidene]ethyl phosphate + 4-amino-2-methyl-5-(diphosphooxymethyl)pyrimidine + 2 H(+) = thiamine phosphate + CO2 + diphosphate</text>
        <dbReference type="Rhea" id="RHEA:47844"/>
        <dbReference type="ChEBI" id="CHEBI:15378"/>
        <dbReference type="ChEBI" id="CHEBI:16526"/>
        <dbReference type="ChEBI" id="CHEBI:33019"/>
        <dbReference type="ChEBI" id="CHEBI:37575"/>
        <dbReference type="ChEBI" id="CHEBI:57841"/>
        <dbReference type="ChEBI" id="CHEBI:62899"/>
        <dbReference type="EC" id="2.5.1.3"/>
    </reaction>
</comment>
<evidence type="ECO:0000259" key="13">
    <source>
        <dbReference type="Pfam" id="PF08543"/>
    </source>
</evidence>
<keyword evidence="2 9" id="KW-0808">Transferase</keyword>
<comment type="function">
    <text evidence="9">Condenses 4-methyl-5-(beta-hydroxyethyl)thiazole monophosphate (THZ-P) and 2-methyl-4-amino-5-hydroxymethyl pyrimidine pyrophosphate (HMP-PP) to form thiamine monophosphate (TMP).</text>
</comment>
<feature type="binding site" evidence="9">
    <location>
        <begin position="456"/>
        <end position="457"/>
    </location>
    <ligand>
        <name>2-[(2R,5Z)-2-carboxy-4-methylthiazol-5(2H)-ylidene]ethyl phosphate</name>
        <dbReference type="ChEBI" id="CHEBI:62899"/>
    </ligand>
</feature>
<dbReference type="Pfam" id="PF02581">
    <property type="entry name" value="TMP-TENI"/>
    <property type="match status" value="1"/>
</dbReference>
<feature type="binding site" evidence="9">
    <location>
        <position position="406"/>
    </location>
    <ligand>
        <name>4-amino-2-methyl-5-(diphosphooxymethyl)pyrimidine</name>
        <dbReference type="ChEBI" id="CHEBI:57841"/>
    </ligand>
</feature>
<comment type="caution">
    <text evidence="14">The sequence shown here is derived from an EMBL/GenBank/DDBJ whole genome shotgun (WGS) entry which is preliminary data.</text>
</comment>
<dbReference type="EC" id="2.5.1.3" evidence="9"/>